<evidence type="ECO:0000313" key="8">
    <source>
        <dbReference type="Proteomes" id="UP000298030"/>
    </source>
</evidence>
<feature type="compositionally biased region" description="Basic residues" evidence="5">
    <location>
        <begin position="1074"/>
        <end position="1083"/>
    </location>
</feature>
<keyword evidence="2" id="KW-0236">DNA replication inhibitor</keyword>
<evidence type="ECO:0000256" key="4">
    <source>
        <dbReference type="ARBA" id="ARBA00023306"/>
    </source>
</evidence>
<protein>
    <submittedName>
        <fullName evidence="7">Timeless-domain-containing protein</fullName>
    </submittedName>
</protein>
<evidence type="ECO:0000313" key="7">
    <source>
        <dbReference type="EMBL" id="TEB32856.1"/>
    </source>
</evidence>
<feature type="compositionally biased region" description="Basic residues" evidence="5">
    <location>
        <begin position="1168"/>
        <end position="1179"/>
    </location>
</feature>
<dbReference type="Proteomes" id="UP000298030">
    <property type="component" value="Unassembled WGS sequence"/>
</dbReference>
<feature type="region of interest" description="Disordered" evidence="5">
    <location>
        <begin position="49"/>
        <end position="70"/>
    </location>
</feature>
<dbReference type="GO" id="GO:0003677">
    <property type="term" value="F:DNA binding"/>
    <property type="evidence" value="ECO:0007669"/>
    <property type="project" value="TreeGrafter"/>
</dbReference>
<comment type="caution">
    <text evidence="7">The sequence shown here is derived from an EMBL/GenBank/DDBJ whole genome shotgun (WGS) entry which is preliminary data.</text>
</comment>
<dbReference type="OrthoDB" id="310853at2759"/>
<feature type="compositionally biased region" description="Low complexity" evidence="5">
    <location>
        <begin position="1125"/>
        <end position="1136"/>
    </location>
</feature>
<dbReference type="GO" id="GO:0031298">
    <property type="term" value="C:replication fork protection complex"/>
    <property type="evidence" value="ECO:0007669"/>
    <property type="project" value="TreeGrafter"/>
</dbReference>
<evidence type="ECO:0000256" key="3">
    <source>
        <dbReference type="ARBA" id="ARBA00023242"/>
    </source>
</evidence>
<comment type="subcellular location">
    <subcellularLocation>
        <location evidence="1">Nucleus</location>
    </subcellularLocation>
</comment>
<feature type="compositionally biased region" description="Basic and acidic residues" evidence="5">
    <location>
        <begin position="59"/>
        <end position="70"/>
    </location>
</feature>
<feature type="compositionally biased region" description="Basic and acidic residues" evidence="5">
    <location>
        <begin position="1042"/>
        <end position="1053"/>
    </location>
</feature>
<dbReference type="GO" id="GO:0006281">
    <property type="term" value="P:DNA repair"/>
    <property type="evidence" value="ECO:0007669"/>
    <property type="project" value="TreeGrafter"/>
</dbReference>
<evidence type="ECO:0000256" key="2">
    <source>
        <dbReference type="ARBA" id="ARBA00022880"/>
    </source>
</evidence>
<organism evidence="7 8">
    <name type="scientific">Coprinellus micaceus</name>
    <name type="common">Glistening ink-cap mushroom</name>
    <name type="synonym">Coprinus micaceus</name>
    <dbReference type="NCBI Taxonomy" id="71717"/>
    <lineage>
        <taxon>Eukaryota</taxon>
        <taxon>Fungi</taxon>
        <taxon>Dikarya</taxon>
        <taxon>Basidiomycota</taxon>
        <taxon>Agaricomycotina</taxon>
        <taxon>Agaricomycetes</taxon>
        <taxon>Agaricomycetidae</taxon>
        <taxon>Agaricales</taxon>
        <taxon>Agaricineae</taxon>
        <taxon>Psathyrellaceae</taxon>
        <taxon>Coprinellus</taxon>
    </lineage>
</organism>
<feature type="region of interest" description="Disordered" evidence="5">
    <location>
        <begin position="980"/>
        <end position="1228"/>
    </location>
</feature>
<name>A0A4Y7TFA9_COPMI</name>
<feature type="compositionally biased region" description="Acidic residues" evidence="5">
    <location>
        <begin position="860"/>
        <end position="877"/>
    </location>
</feature>
<dbReference type="PANTHER" id="PTHR22940:SF4">
    <property type="entry name" value="PROTEIN TIMELESS HOMOLOG"/>
    <property type="match status" value="1"/>
</dbReference>
<evidence type="ECO:0000256" key="1">
    <source>
        <dbReference type="ARBA" id="ARBA00004123"/>
    </source>
</evidence>
<feature type="region of interest" description="Disordered" evidence="5">
    <location>
        <begin position="1"/>
        <end position="31"/>
    </location>
</feature>
<keyword evidence="8" id="KW-1185">Reference proteome</keyword>
<evidence type="ECO:0000256" key="5">
    <source>
        <dbReference type="SAM" id="MobiDB-lite"/>
    </source>
</evidence>
<dbReference type="GO" id="GO:0043111">
    <property type="term" value="P:replication fork arrest"/>
    <property type="evidence" value="ECO:0007669"/>
    <property type="project" value="TreeGrafter"/>
</dbReference>
<keyword evidence="4" id="KW-0131">Cell cycle</keyword>
<keyword evidence="3" id="KW-0539">Nucleus</keyword>
<feature type="region of interest" description="Disordered" evidence="5">
    <location>
        <begin position="624"/>
        <end position="653"/>
    </location>
</feature>
<dbReference type="Pfam" id="PF04821">
    <property type="entry name" value="TIMELESS"/>
    <property type="match status" value="1"/>
</dbReference>
<feature type="compositionally biased region" description="Low complexity" evidence="5">
    <location>
        <begin position="21"/>
        <end position="31"/>
    </location>
</feature>
<feature type="compositionally biased region" description="Acidic residues" evidence="5">
    <location>
        <begin position="637"/>
        <end position="653"/>
    </location>
</feature>
<proteinExistence type="predicted"/>
<reference evidence="7 8" key="1">
    <citation type="journal article" date="2019" name="Nat. Ecol. Evol.">
        <title>Megaphylogeny resolves global patterns of mushroom evolution.</title>
        <authorList>
            <person name="Varga T."/>
            <person name="Krizsan K."/>
            <person name="Foldi C."/>
            <person name="Dima B."/>
            <person name="Sanchez-Garcia M."/>
            <person name="Sanchez-Ramirez S."/>
            <person name="Szollosi G.J."/>
            <person name="Szarkandi J.G."/>
            <person name="Papp V."/>
            <person name="Albert L."/>
            <person name="Andreopoulos W."/>
            <person name="Angelini C."/>
            <person name="Antonin V."/>
            <person name="Barry K.W."/>
            <person name="Bougher N.L."/>
            <person name="Buchanan P."/>
            <person name="Buyck B."/>
            <person name="Bense V."/>
            <person name="Catcheside P."/>
            <person name="Chovatia M."/>
            <person name="Cooper J."/>
            <person name="Damon W."/>
            <person name="Desjardin D."/>
            <person name="Finy P."/>
            <person name="Geml J."/>
            <person name="Haridas S."/>
            <person name="Hughes K."/>
            <person name="Justo A."/>
            <person name="Karasinski D."/>
            <person name="Kautmanova I."/>
            <person name="Kiss B."/>
            <person name="Kocsube S."/>
            <person name="Kotiranta H."/>
            <person name="LaButti K.M."/>
            <person name="Lechner B.E."/>
            <person name="Liimatainen K."/>
            <person name="Lipzen A."/>
            <person name="Lukacs Z."/>
            <person name="Mihaltcheva S."/>
            <person name="Morgado L.N."/>
            <person name="Niskanen T."/>
            <person name="Noordeloos M.E."/>
            <person name="Ohm R.A."/>
            <person name="Ortiz-Santana B."/>
            <person name="Ovrebo C."/>
            <person name="Racz N."/>
            <person name="Riley R."/>
            <person name="Savchenko A."/>
            <person name="Shiryaev A."/>
            <person name="Soop K."/>
            <person name="Spirin V."/>
            <person name="Szebenyi C."/>
            <person name="Tomsovsky M."/>
            <person name="Tulloss R.E."/>
            <person name="Uehling J."/>
            <person name="Grigoriev I.V."/>
            <person name="Vagvolgyi C."/>
            <person name="Papp T."/>
            <person name="Martin F.M."/>
            <person name="Miettinen O."/>
            <person name="Hibbett D.S."/>
            <person name="Nagy L.G."/>
        </authorList>
    </citation>
    <scope>NUCLEOTIDE SEQUENCE [LARGE SCALE GENOMIC DNA]</scope>
    <source>
        <strain evidence="7 8">FP101781</strain>
    </source>
</reference>
<dbReference type="STRING" id="71717.A0A4Y7TFA9"/>
<dbReference type="InterPro" id="IPR044998">
    <property type="entry name" value="Timeless"/>
</dbReference>
<dbReference type="PANTHER" id="PTHR22940">
    <property type="entry name" value="TIMEOUT/TIMELESS-2"/>
    <property type="match status" value="1"/>
</dbReference>
<feature type="region of interest" description="Disordered" evidence="5">
    <location>
        <begin position="853"/>
        <end position="878"/>
    </location>
</feature>
<dbReference type="GO" id="GO:0000076">
    <property type="term" value="P:DNA replication checkpoint signaling"/>
    <property type="evidence" value="ECO:0007669"/>
    <property type="project" value="TreeGrafter"/>
</dbReference>
<accession>A0A4Y7TFA9</accession>
<evidence type="ECO:0000259" key="6">
    <source>
        <dbReference type="Pfam" id="PF04821"/>
    </source>
</evidence>
<feature type="compositionally biased region" description="Basic residues" evidence="5">
    <location>
        <begin position="624"/>
        <end position="634"/>
    </location>
</feature>
<dbReference type="EMBL" id="QPFP01000014">
    <property type="protein sequence ID" value="TEB32856.1"/>
    <property type="molecule type" value="Genomic_DNA"/>
</dbReference>
<sequence>MTAVSGSRSPPLPEQDRHLPSSETPSPSATTHIGLSVIKMAEHEVIDLRDISDDEERGDSERGGQHSEDVDRRAIFTPLVSRVVNALGGWEGEAYILGDEALGCLKDLKKLWRKDDTDDDRTVARIFWETRVLPNDLIPILMATAGKGMAEDKRAVACVDLMTAMTWPIDVAEELKELDEELDRTADYTQLLESHLAYKASLLKPGVMKSLFAIMLPPLAKSPRERVERDGQVMNVVLHLIRNLAFIKDPPLNSLASADQAERATLQSKLIRVLDETKILKLLLTIAANTDQDPLFNGWNTLVLETFYLLFRGVKPMSLAKDQAKEPTAKLQSLLALEDRNKREVARKASSRHSRFGTTITVKLNPKANASEEGSGKSLILHRQQAIRSETGAMLDMKKRQTAKKGLTTDAIGQEHTLSIEAKSVLQKLAGNFLEGCFNPFLQSLLKDIRSERAKVTEKDNLRLLYVTKWFLEFFLTMRAHATASKDPSSEEKWEFGLIAEVTERTWIVWVLKRMREAMEEKPKQWTELQAGVECLTQLLLLISSMSSSTSASLSSDLQEAAEILQQQLIYNGEVLDIALESLRSYKEGTQSLVYLDSSVHLAYSLLRMLEKWAKDKGDGTYVRRRKERRRKKKDITEEEGIPDVEEEPEKEDEDVVHETLFTFEAFESKFADAGVATTLLTYLGRYKEFTSSEQMKRVVGLMHRQAVKAKAEGLFFKVSTLDLFKAILADQKSFPQEQPYKDLLNLVNFILRRFFKALDEEPFLAVEAFFPKNRGHWKQYSSWEPEKKGARGGRKEPAGKAFPAEVEVKKGYSWTEQLGIAIAALIDSGRRDLVTWTQEILKSVIDKRERVVKETDQKPDEDEGEGEDEDEDGDGDEAARALRLKGPSTEAISKFEDEVIPYLSNDHAESATKNPHLKLLFRLSKFFVRDEDQADEDDELEWYIPQAIVPSELQLCYNVISQFLETPFDLNGKKAAELLRKKRAPRRRRRRSPSTSGEAELSDEDAPTRKKRQKKQKEQLQYKSAQFIEDSDEEYGDMEAFLEKEKAQRERAALAAALNGGSSERPIGMRATGTKKRKRRNKKGEEASGNAPSSAEDHSGGAQPGGRSSPSISPAISDKDDSDPSSNSSGASDSGASDDDGNVVAAPHRKAKVRGVSREGTPASSKPRPKPRPVPRRKQSSDARSPSKAPVSSGDRDAYESSPRARPPGGDGGDSDPGKHDGPAVAFARRAKRLVLEDSDEE</sequence>
<feature type="compositionally biased region" description="Basic residues" evidence="5">
    <location>
        <begin position="981"/>
        <end position="993"/>
    </location>
</feature>
<dbReference type="AlphaFoldDB" id="A0A4Y7TFA9"/>
<gene>
    <name evidence="7" type="ORF">FA13DRAFT_1731370</name>
</gene>
<dbReference type="InterPro" id="IPR006906">
    <property type="entry name" value="Timeless_N"/>
</dbReference>
<feature type="domain" description="Timeless N-terminal" evidence="6">
    <location>
        <begin position="95"/>
        <end position="362"/>
    </location>
</feature>